<dbReference type="EMBL" id="LYPA01000065">
    <property type="protein sequence ID" value="OBR64493.1"/>
    <property type="molecule type" value="Genomic_DNA"/>
</dbReference>
<dbReference type="GO" id="GO:0005829">
    <property type="term" value="C:cytosol"/>
    <property type="evidence" value="ECO:0007669"/>
    <property type="project" value="TreeGrafter"/>
</dbReference>
<dbReference type="InterPro" id="IPR019405">
    <property type="entry name" value="Lactonase_7-beta_prop"/>
</dbReference>
<sequence length="360" mass="38078">MSWSGLFYVGSYGSADEYTIHVCRLNQSSGGIEMLQRLDGAPNASFLALHPSGGMLYAVKELAEHNGTPGGALIALPVDPETGLLGTIGEDNPTFGAHPCYVSVAADGSAAFTANYSGGSIALHPLEANGVPAGGHKTSHYVHECKPGPVADRQEAPHAHCITPLPGTPFVYVADLGMDGVVIYRYKAEAFSLERIGECPLAPGSGPRHLVFHPKEPFAYVTNELASSVTVLRVDRKSGLLSVIQTVSTIPETYDGYNDSADIHISPDGRFLYSSNRGHDSIAVFAIEEETGCLTLVQFHTSGGVQPRNFGITPGGDFLLAANQKSGNIAVFRLHKESGRLTATGQSLQLSSPVNITFGR</sequence>
<name>A0A1A5YFX7_9BACL</name>
<accession>A0A1A5YFX7</accession>
<dbReference type="PANTHER" id="PTHR30344">
    <property type="entry name" value="6-PHOSPHOGLUCONOLACTONASE-RELATED"/>
    <property type="match status" value="1"/>
</dbReference>
<dbReference type="GO" id="GO:0017057">
    <property type="term" value="F:6-phosphogluconolactonase activity"/>
    <property type="evidence" value="ECO:0007669"/>
    <property type="project" value="TreeGrafter"/>
</dbReference>
<gene>
    <name evidence="2" type="ORF">A7K91_12315</name>
</gene>
<evidence type="ECO:0008006" key="4">
    <source>
        <dbReference type="Google" id="ProtNLM"/>
    </source>
</evidence>
<dbReference type="Pfam" id="PF10282">
    <property type="entry name" value="Lactonase"/>
    <property type="match status" value="1"/>
</dbReference>
<protein>
    <recommendedName>
        <fullName evidence="4">3-carboxymuconate cyclase</fullName>
    </recommendedName>
</protein>
<dbReference type="PANTHER" id="PTHR30344:SF1">
    <property type="entry name" value="6-PHOSPHOGLUCONOLACTONASE"/>
    <property type="match status" value="1"/>
</dbReference>
<dbReference type="InterPro" id="IPR015943">
    <property type="entry name" value="WD40/YVTN_repeat-like_dom_sf"/>
</dbReference>
<evidence type="ECO:0000256" key="1">
    <source>
        <dbReference type="ARBA" id="ARBA00005564"/>
    </source>
</evidence>
<evidence type="ECO:0000313" key="2">
    <source>
        <dbReference type="EMBL" id="OBR64493.1"/>
    </source>
</evidence>
<comment type="similarity">
    <text evidence="1">Belongs to the cycloisomerase 2 family.</text>
</comment>
<dbReference type="STRING" id="1844972.A7K91_12315"/>
<evidence type="ECO:0000313" key="3">
    <source>
        <dbReference type="Proteomes" id="UP000092024"/>
    </source>
</evidence>
<reference evidence="2 3" key="1">
    <citation type="submission" date="2016-05" db="EMBL/GenBank/DDBJ databases">
        <title>Paenibacillus oryzae. sp. nov., isolated from the rice root.</title>
        <authorList>
            <person name="Zhang J."/>
            <person name="Zhang X."/>
        </authorList>
    </citation>
    <scope>NUCLEOTIDE SEQUENCE [LARGE SCALE GENOMIC DNA]</scope>
    <source>
        <strain evidence="2 3">1DrF-4</strain>
    </source>
</reference>
<proteinExistence type="inferred from homology"/>
<dbReference type="Gene3D" id="2.130.10.10">
    <property type="entry name" value="YVTN repeat-like/Quinoprotein amine dehydrogenase"/>
    <property type="match status" value="1"/>
</dbReference>
<dbReference type="InterPro" id="IPR011048">
    <property type="entry name" value="Haem_d1_sf"/>
</dbReference>
<dbReference type="InterPro" id="IPR050282">
    <property type="entry name" value="Cycloisomerase_2"/>
</dbReference>
<keyword evidence="3" id="KW-1185">Reference proteome</keyword>
<dbReference type="SUPFAM" id="SSF51004">
    <property type="entry name" value="C-terminal (heme d1) domain of cytochrome cd1-nitrite reductase"/>
    <property type="match status" value="1"/>
</dbReference>
<dbReference type="AlphaFoldDB" id="A0A1A5YFX7"/>
<comment type="caution">
    <text evidence="2">The sequence shown here is derived from an EMBL/GenBank/DDBJ whole genome shotgun (WGS) entry which is preliminary data.</text>
</comment>
<dbReference type="Proteomes" id="UP000092024">
    <property type="component" value="Unassembled WGS sequence"/>
</dbReference>
<organism evidence="2 3">
    <name type="scientific">Paenibacillus oryzae</name>
    <dbReference type="NCBI Taxonomy" id="1844972"/>
    <lineage>
        <taxon>Bacteria</taxon>
        <taxon>Bacillati</taxon>
        <taxon>Bacillota</taxon>
        <taxon>Bacilli</taxon>
        <taxon>Bacillales</taxon>
        <taxon>Paenibacillaceae</taxon>
        <taxon>Paenibacillus</taxon>
    </lineage>
</organism>